<reference evidence="3" key="2">
    <citation type="journal article" date="2019" name="PLoS Negl. Trop. Dis.">
        <title>Revisiting the worldwide diversity of Leptospira species in the environment.</title>
        <authorList>
            <person name="Vincent A.T."/>
            <person name="Schiettekatte O."/>
            <person name="Bourhy P."/>
            <person name="Veyrier F.J."/>
            <person name="Picardeau M."/>
        </authorList>
    </citation>
    <scope>NUCLEOTIDE SEQUENCE [LARGE SCALE GENOMIC DNA]</scope>
    <source>
        <strain evidence="3">201702449</strain>
    </source>
</reference>
<organism evidence="1 4">
    <name type="scientific">Leptospira levettii</name>
    <dbReference type="NCBI Taxonomy" id="2023178"/>
    <lineage>
        <taxon>Bacteria</taxon>
        <taxon>Pseudomonadati</taxon>
        <taxon>Spirochaetota</taxon>
        <taxon>Spirochaetia</taxon>
        <taxon>Leptospirales</taxon>
        <taxon>Leptospiraceae</taxon>
        <taxon>Leptospira</taxon>
    </lineage>
</organism>
<reference evidence="2" key="1">
    <citation type="submission" date="2018-10" db="EMBL/GenBank/DDBJ databases">
        <authorList>
            <person name="Vincent A.T."/>
            <person name="Schiettekatte O."/>
            <person name="Bourhy P."/>
            <person name="Veyrier F.J."/>
            <person name="Picardeau M."/>
        </authorList>
    </citation>
    <scope>NUCLEOTIDE SEQUENCE</scope>
    <source>
        <strain evidence="2">201702449</strain>
    </source>
</reference>
<evidence type="ECO:0000313" key="4">
    <source>
        <dbReference type="Proteomes" id="UP001209694"/>
    </source>
</evidence>
<dbReference type="AlphaFoldDB" id="A0A2N0AU68"/>
<dbReference type="GeneID" id="93342461"/>
<dbReference type="Proteomes" id="UP000297352">
    <property type="component" value="Unassembled WGS sequence"/>
</dbReference>
<evidence type="ECO:0000313" key="2">
    <source>
        <dbReference type="EMBL" id="TGL74772.1"/>
    </source>
</evidence>
<keyword evidence="3" id="KW-1185">Reference proteome</keyword>
<name>A0A2N0AU68_9LEPT</name>
<proteinExistence type="predicted"/>
<evidence type="ECO:0000313" key="1">
    <source>
        <dbReference type="EMBL" id="MCW7516903.1"/>
    </source>
</evidence>
<gene>
    <name evidence="2" type="ORF">EHQ60_02290</name>
    <name evidence="1" type="ORF">ND810_17175</name>
</gene>
<reference evidence="1" key="3">
    <citation type="submission" date="2022-06" db="EMBL/GenBank/DDBJ databases">
        <title>Leptospira isolates from biofilms formed at urban environments.</title>
        <authorList>
            <person name="Ribeiro P.S."/>
            <person name="Sousa T."/>
            <person name="Carvalho N."/>
            <person name="Aburjaile F."/>
            <person name="Neves F."/>
            <person name="Oliveira D."/>
            <person name="Blanco L."/>
            <person name="Lima J."/>
            <person name="Costa F."/>
            <person name="Brenig B."/>
            <person name="Soares S."/>
            <person name="Ramos R."/>
            <person name="Goes-Neto A."/>
            <person name="Matiuzzi M."/>
            <person name="Azevedo V."/>
            <person name="Ristow P."/>
        </authorList>
    </citation>
    <scope>NUCLEOTIDE SEQUENCE</scope>
    <source>
        <strain evidence="1">VSF7</strain>
    </source>
</reference>
<accession>A0A2N0AU68</accession>
<comment type="caution">
    <text evidence="1">The sequence shown here is derived from an EMBL/GenBank/DDBJ whole genome shotgun (WGS) entry which is preliminary data.</text>
</comment>
<dbReference type="RefSeq" id="WP_100715884.1">
    <property type="nucleotide sequence ID" value="NZ_JAIZBN010000002.1"/>
</dbReference>
<dbReference type="Proteomes" id="UP001209694">
    <property type="component" value="Unassembled WGS sequence"/>
</dbReference>
<sequence length="134" mass="15480">MIFTKREIEEHYPLSERLRLEKAKSQNSVIYWINELVRSQVRGAEDVTSLIEVTKDLVMQVEDLYAEKENSVTNATGNPSNSIESDSIEEQISDLYAEKEMLLKETKTHSISEVIALIRGMEEQLNSMYSEYET</sequence>
<dbReference type="EMBL" id="JAMQQD010000007">
    <property type="protein sequence ID" value="MCW7516903.1"/>
    <property type="molecule type" value="Genomic_DNA"/>
</dbReference>
<dbReference type="EMBL" id="RQGI01000007">
    <property type="protein sequence ID" value="TGL74772.1"/>
    <property type="molecule type" value="Genomic_DNA"/>
</dbReference>
<protein>
    <submittedName>
        <fullName evidence="1">Uncharacterized protein</fullName>
    </submittedName>
</protein>
<evidence type="ECO:0000313" key="3">
    <source>
        <dbReference type="Proteomes" id="UP000297352"/>
    </source>
</evidence>